<feature type="domain" description="Carboxylesterase type B" evidence="6">
    <location>
        <begin position="227"/>
        <end position="361"/>
    </location>
</feature>
<sequence length="363" mass="42151">MALYVTFTQNDGNVRAGLLFNEQQRSDFNLNVDKHLADILDLDPKYIRSVKDYYFYSELCQITDENLWTFLEMFTTRLFHQSLYNTVKCYVHNVDTQKYPISIDKFNFNGPCHFTKVFTGYDVNLGPGFCDDLLYLFRFPSHFPDFDYKSVDYQMKNIYVDTHINFAVTGWPNQWFDLNVCDEYYFEKYGFCDFQIYGNQTQVVYKDVYSQATVEPSNYYEIDQKVYYGAYSYIKGDEDCLYLSVYRPCNRKPHEKLPVIVYFGFGAFATDYTSPDNLSPDYFMDTERVIVVVVQSRLGVFGYLSSGDTHCSGNFGLKDQRLALQWVNSNIGAFQGDCDCVTLMGAGSGATSAVYHWLNHDTS</sequence>
<dbReference type="PANTHER" id="PTHR43142">
    <property type="entry name" value="CARBOXYLIC ESTER HYDROLASE"/>
    <property type="match status" value="1"/>
</dbReference>
<dbReference type="VEuPathDB" id="VectorBase:PPAI005115"/>
<dbReference type="SUPFAM" id="SSF53474">
    <property type="entry name" value="alpha/beta-Hydrolases"/>
    <property type="match status" value="2"/>
</dbReference>
<dbReference type="PROSITE" id="PS00941">
    <property type="entry name" value="CARBOXYLESTERASE_B_2"/>
    <property type="match status" value="1"/>
</dbReference>
<dbReference type="Gene3D" id="3.40.50.1820">
    <property type="entry name" value="alpha/beta hydrolase"/>
    <property type="match status" value="2"/>
</dbReference>
<dbReference type="AlphaFoldDB" id="A0A1B0DBC6"/>
<dbReference type="GO" id="GO:0106435">
    <property type="term" value="F:carboxylesterase activity"/>
    <property type="evidence" value="ECO:0007669"/>
    <property type="project" value="UniProtKB-EC"/>
</dbReference>
<evidence type="ECO:0000256" key="5">
    <source>
        <dbReference type="ARBA" id="ARBA00039155"/>
    </source>
</evidence>
<feature type="domain" description="Carboxylesterase type B" evidence="6">
    <location>
        <begin position="5"/>
        <end position="190"/>
    </location>
</feature>
<protein>
    <recommendedName>
        <fullName evidence="5">carboxylesterase</fullName>
        <ecNumber evidence="5">3.1.1.1</ecNumber>
    </recommendedName>
</protein>
<dbReference type="EC" id="3.1.1.1" evidence="5"/>
<proteinExistence type="inferred from homology"/>
<dbReference type="EMBL" id="AJVK01029896">
    <property type="status" value="NOT_ANNOTATED_CDS"/>
    <property type="molecule type" value="Genomic_DNA"/>
</dbReference>
<evidence type="ECO:0000256" key="3">
    <source>
        <dbReference type="ARBA" id="ARBA00022801"/>
    </source>
</evidence>
<dbReference type="EnsemblMetazoa" id="PPAI005115-RA">
    <property type="protein sequence ID" value="PPAI005115-PA"/>
    <property type="gene ID" value="PPAI005115"/>
</dbReference>
<dbReference type="InterPro" id="IPR002018">
    <property type="entry name" value="CarbesteraseB"/>
</dbReference>
<keyword evidence="4" id="KW-0325">Glycoprotein</keyword>
<keyword evidence="8" id="KW-1185">Reference proteome</keyword>
<evidence type="ECO:0000313" key="7">
    <source>
        <dbReference type="EnsemblMetazoa" id="PPAI005115-PA"/>
    </source>
</evidence>
<organism evidence="7 8">
    <name type="scientific">Phlebotomus papatasi</name>
    <name type="common">Sandfly</name>
    <dbReference type="NCBI Taxonomy" id="29031"/>
    <lineage>
        <taxon>Eukaryota</taxon>
        <taxon>Metazoa</taxon>
        <taxon>Ecdysozoa</taxon>
        <taxon>Arthropoda</taxon>
        <taxon>Hexapoda</taxon>
        <taxon>Insecta</taxon>
        <taxon>Pterygota</taxon>
        <taxon>Neoptera</taxon>
        <taxon>Endopterygota</taxon>
        <taxon>Diptera</taxon>
        <taxon>Nematocera</taxon>
        <taxon>Psychodoidea</taxon>
        <taxon>Psychodidae</taxon>
        <taxon>Phlebotomus</taxon>
        <taxon>Phlebotomus</taxon>
    </lineage>
</organism>
<dbReference type="Pfam" id="PF00135">
    <property type="entry name" value="COesterase"/>
    <property type="match status" value="2"/>
</dbReference>
<dbReference type="PANTHER" id="PTHR43142:SF1">
    <property type="entry name" value="CARBOXYLIC ESTER HYDROLASE"/>
    <property type="match status" value="1"/>
</dbReference>
<evidence type="ECO:0000313" key="8">
    <source>
        <dbReference type="Proteomes" id="UP000092462"/>
    </source>
</evidence>
<name>A0A1B0DBC6_PHLPP</name>
<accession>A0A1B0DBC6</accession>
<evidence type="ECO:0000256" key="1">
    <source>
        <dbReference type="ARBA" id="ARBA00005964"/>
    </source>
</evidence>
<keyword evidence="2" id="KW-0719">Serine esterase</keyword>
<comment type="similarity">
    <text evidence="1">Belongs to the type-B carboxylesterase/lipase family.</text>
</comment>
<evidence type="ECO:0000259" key="6">
    <source>
        <dbReference type="Pfam" id="PF00135"/>
    </source>
</evidence>
<keyword evidence="3" id="KW-0378">Hydrolase</keyword>
<reference evidence="7" key="1">
    <citation type="submission" date="2022-08" db="UniProtKB">
        <authorList>
            <consortium name="EnsemblMetazoa"/>
        </authorList>
    </citation>
    <scope>IDENTIFICATION</scope>
    <source>
        <strain evidence="7">Israel</strain>
    </source>
</reference>
<dbReference type="VEuPathDB" id="VectorBase:PPAPM1_005646"/>
<dbReference type="InterPro" id="IPR029058">
    <property type="entry name" value="AB_hydrolase_fold"/>
</dbReference>
<dbReference type="InterPro" id="IPR019819">
    <property type="entry name" value="Carboxylesterase_B_CS"/>
</dbReference>
<evidence type="ECO:0000256" key="4">
    <source>
        <dbReference type="ARBA" id="ARBA00023180"/>
    </source>
</evidence>
<dbReference type="VEuPathDB" id="VectorBase:PPAPM1_002105"/>
<dbReference type="Proteomes" id="UP000092462">
    <property type="component" value="Unassembled WGS sequence"/>
</dbReference>
<evidence type="ECO:0000256" key="2">
    <source>
        <dbReference type="ARBA" id="ARBA00022487"/>
    </source>
</evidence>